<dbReference type="InterPro" id="IPR002350">
    <property type="entry name" value="Kazal_dom"/>
</dbReference>
<dbReference type="InterPro" id="IPR036058">
    <property type="entry name" value="Kazal_dom_sf"/>
</dbReference>
<keyword evidence="1" id="KW-0812">Transmembrane</keyword>
<dbReference type="CDD" id="cd00104">
    <property type="entry name" value="KAZAL_FS"/>
    <property type="match status" value="1"/>
</dbReference>
<organism evidence="3 4">
    <name type="scientific">Musca domestica</name>
    <name type="common">House fly</name>
    <dbReference type="NCBI Taxonomy" id="7370"/>
    <lineage>
        <taxon>Eukaryota</taxon>
        <taxon>Metazoa</taxon>
        <taxon>Ecdysozoa</taxon>
        <taxon>Arthropoda</taxon>
        <taxon>Hexapoda</taxon>
        <taxon>Insecta</taxon>
        <taxon>Pterygota</taxon>
        <taxon>Neoptera</taxon>
        <taxon>Endopterygota</taxon>
        <taxon>Diptera</taxon>
        <taxon>Brachycera</taxon>
        <taxon>Muscomorpha</taxon>
        <taxon>Muscoidea</taxon>
        <taxon>Muscidae</taxon>
        <taxon>Musca</taxon>
    </lineage>
</organism>
<dbReference type="PANTHER" id="PTHR21179">
    <property type="entry name" value="SERINE-TYPE ENDOPEPTIDASE INHIBITOR"/>
    <property type="match status" value="1"/>
</dbReference>
<dbReference type="Proteomes" id="UP001652621">
    <property type="component" value="Unplaced"/>
</dbReference>
<dbReference type="InterPro" id="IPR039932">
    <property type="entry name" value="Spink4-like"/>
</dbReference>
<reference evidence="4" key="1">
    <citation type="submission" date="2025-08" db="UniProtKB">
        <authorList>
            <consortium name="RefSeq"/>
        </authorList>
    </citation>
    <scope>IDENTIFICATION</scope>
    <source>
        <strain evidence="4">Aabys</strain>
        <tissue evidence="4">Whole body</tissue>
    </source>
</reference>
<evidence type="ECO:0000313" key="4">
    <source>
        <dbReference type="RefSeq" id="XP_058987900.1"/>
    </source>
</evidence>
<accession>A0ABM3VQ22</accession>
<protein>
    <submittedName>
        <fullName evidence="4">Uncharacterized protein LOC131800461</fullName>
    </submittedName>
</protein>
<dbReference type="GeneID" id="131800461"/>
<dbReference type="Gene3D" id="3.30.60.30">
    <property type="match status" value="1"/>
</dbReference>
<dbReference type="Pfam" id="PF07648">
    <property type="entry name" value="Kazal_2"/>
    <property type="match status" value="1"/>
</dbReference>
<feature type="domain" description="Kazal-like" evidence="2">
    <location>
        <begin position="121"/>
        <end position="174"/>
    </location>
</feature>
<evidence type="ECO:0000313" key="3">
    <source>
        <dbReference type="Proteomes" id="UP001652621"/>
    </source>
</evidence>
<name>A0ABM3VQ22_MUSDO</name>
<dbReference type="SMART" id="SM00280">
    <property type="entry name" value="KAZAL"/>
    <property type="match status" value="1"/>
</dbReference>
<keyword evidence="3" id="KW-1185">Reference proteome</keyword>
<dbReference type="RefSeq" id="XP_058987900.1">
    <property type="nucleotide sequence ID" value="XM_059131917.1"/>
</dbReference>
<keyword evidence="1" id="KW-0472">Membrane</keyword>
<proteinExistence type="predicted"/>
<evidence type="ECO:0000256" key="1">
    <source>
        <dbReference type="SAM" id="Phobius"/>
    </source>
</evidence>
<keyword evidence="1" id="KW-1133">Transmembrane helix</keyword>
<dbReference type="PROSITE" id="PS51465">
    <property type="entry name" value="KAZAL_2"/>
    <property type="match status" value="1"/>
</dbReference>
<gene>
    <name evidence="4" type="primary">LOC131800461</name>
</gene>
<dbReference type="PANTHER" id="PTHR21179:SF1">
    <property type="entry name" value="KAZ1-TYPE SERINE PROTEASE INHIBITOR-LIKE PROTEIN TYPE EPSILON-RELATED"/>
    <property type="match status" value="1"/>
</dbReference>
<sequence>MAFYNCQWTRSKFLRFSEILFALKVFLLLFVIHICHMPAAGHPQSGFRLGSNELRSAPSAIVVRQLLQPGQELIFSNSESSNSVESFTDAPNTGGTYPVFVNNVPVYPTLPPFLPRATTPSPEFLACIQRCPTTSEYNPICASNRQMYGNEQKFNCARRCGANIQIVRRGSCADLTKPPRA</sequence>
<feature type="transmembrane region" description="Helical" evidence="1">
    <location>
        <begin position="21"/>
        <end position="39"/>
    </location>
</feature>
<dbReference type="SUPFAM" id="SSF100895">
    <property type="entry name" value="Kazal-type serine protease inhibitors"/>
    <property type="match status" value="1"/>
</dbReference>
<evidence type="ECO:0000259" key="2">
    <source>
        <dbReference type="PROSITE" id="PS51465"/>
    </source>
</evidence>